<dbReference type="PANTHER" id="PTHR43343">
    <property type="entry name" value="PEPTIDASE S12"/>
    <property type="match status" value="1"/>
</dbReference>
<dbReference type="PANTHER" id="PTHR43343:SF3">
    <property type="entry name" value="PROTEASE DO-LIKE 8, CHLOROPLASTIC"/>
    <property type="match status" value="1"/>
</dbReference>
<dbReference type="GO" id="GO:0006508">
    <property type="term" value="P:proteolysis"/>
    <property type="evidence" value="ECO:0007669"/>
    <property type="project" value="UniProtKB-KW"/>
</dbReference>
<dbReference type="InterPro" id="IPR001478">
    <property type="entry name" value="PDZ"/>
</dbReference>
<keyword evidence="2 6" id="KW-0645">Protease</keyword>
<evidence type="ECO:0000259" key="5">
    <source>
        <dbReference type="Pfam" id="PF13180"/>
    </source>
</evidence>
<evidence type="ECO:0000256" key="2">
    <source>
        <dbReference type="ARBA" id="ARBA00022670"/>
    </source>
</evidence>
<dbReference type="InterPro" id="IPR036034">
    <property type="entry name" value="PDZ_sf"/>
</dbReference>
<dbReference type="AlphaFoldDB" id="A0A2Z2HPW5"/>
<dbReference type="Proteomes" id="UP000250088">
    <property type="component" value="Chromosome"/>
</dbReference>
<dbReference type="Gene3D" id="2.30.42.10">
    <property type="match status" value="1"/>
</dbReference>
<protein>
    <submittedName>
        <fullName evidence="6">Serine protease</fullName>
    </submittedName>
</protein>
<dbReference type="PRINTS" id="PR00834">
    <property type="entry name" value="PROTEASES2C"/>
</dbReference>
<dbReference type="Gene3D" id="2.40.10.10">
    <property type="entry name" value="Trypsin-like serine proteases"/>
    <property type="match status" value="2"/>
</dbReference>
<dbReference type="Pfam" id="PF13365">
    <property type="entry name" value="Trypsin_2"/>
    <property type="match status" value="1"/>
</dbReference>
<evidence type="ECO:0000256" key="3">
    <source>
        <dbReference type="ARBA" id="ARBA00022801"/>
    </source>
</evidence>
<feature type="region of interest" description="Disordered" evidence="4">
    <location>
        <begin position="50"/>
        <end position="75"/>
    </location>
</feature>
<dbReference type="InterPro" id="IPR001940">
    <property type="entry name" value="Peptidase_S1C"/>
</dbReference>
<comment type="similarity">
    <text evidence="1">Belongs to the peptidase S1C family.</text>
</comment>
<evidence type="ECO:0000313" key="6">
    <source>
        <dbReference type="EMBL" id="ARS89110.1"/>
    </source>
</evidence>
<dbReference type="OrthoDB" id="350578at2157"/>
<feature type="domain" description="PDZ" evidence="5">
    <location>
        <begin position="245"/>
        <end position="351"/>
    </location>
</feature>
<keyword evidence="3" id="KW-0378">Hydrolase</keyword>
<organism evidence="6 7">
    <name type="scientific">Natrarchaeobaculum aegyptiacum</name>
    <dbReference type="NCBI Taxonomy" id="745377"/>
    <lineage>
        <taxon>Archaea</taxon>
        <taxon>Methanobacteriati</taxon>
        <taxon>Methanobacteriota</taxon>
        <taxon>Stenosarchaea group</taxon>
        <taxon>Halobacteria</taxon>
        <taxon>Halobacteriales</taxon>
        <taxon>Natrialbaceae</taxon>
        <taxon>Natrarchaeobaculum</taxon>
    </lineage>
</organism>
<accession>A0A2Z2HPW5</accession>
<dbReference type="InterPro" id="IPR009003">
    <property type="entry name" value="Peptidase_S1_PA"/>
</dbReference>
<dbReference type="InterPro" id="IPR051201">
    <property type="entry name" value="Chloro_Bact_Ser_Proteases"/>
</dbReference>
<dbReference type="Pfam" id="PF13180">
    <property type="entry name" value="PDZ_2"/>
    <property type="match status" value="1"/>
</dbReference>
<dbReference type="GO" id="GO:0004252">
    <property type="term" value="F:serine-type endopeptidase activity"/>
    <property type="evidence" value="ECO:0007669"/>
    <property type="project" value="InterPro"/>
</dbReference>
<gene>
    <name evidence="6" type="ORF">B1756_04610</name>
</gene>
<reference evidence="7" key="1">
    <citation type="submission" date="2017-02" db="EMBL/GenBank/DDBJ databases">
        <title>Natronthermophilus aegyptiacus gen. nov.,sp. nov., an aerobic, extremely halophilic alkalithermophilic archaeon isolated from the athalassohaline Wadi An Natrun, Egypt.</title>
        <authorList>
            <person name="Zhao B."/>
        </authorList>
    </citation>
    <scope>NUCLEOTIDE SEQUENCE [LARGE SCALE GENOMIC DNA]</scope>
    <source>
        <strain evidence="7">JW/NM-HA 15</strain>
    </source>
</reference>
<dbReference type="InterPro" id="IPR043504">
    <property type="entry name" value="Peptidase_S1_PA_chymotrypsin"/>
</dbReference>
<dbReference type="SUPFAM" id="SSF50494">
    <property type="entry name" value="Trypsin-like serine proteases"/>
    <property type="match status" value="1"/>
</dbReference>
<evidence type="ECO:0000256" key="4">
    <source>
        <dbReference type="SAM" id="MobiDB-lite"/>
    </source>
</evidence>
<dbReference type="SUPFAM" id="SSF50156">
    <property type="entry name" value="PDZ domain-like"/>
    <property type="match status" value="2"/>
</dbReference>
<keyword evidence="7" id="KW-1185">Reference proteome</keyword>
<dbReference type="EMBL" id="CP019893">
    <property type="protein sequence ID" value="ARS89110.1"/>
    <property type="molecule type" value="Genomic_DNA"/>
</dbReference>
<sequence length="360" mass="37224">MLRLTAVAGITGATATTGFAARGDRVVAQEYTDVYEETIDDVVLVTPVTATDPAEDGDPGTPDPPDPEEEVPAGLGSGFVVDDVVVTNDHVVGDADAVELQFTDEQWRTGEVLGTDDHSDLAVLEVDDVPDSVEGLSLADDDPEVGQEVLALGNPLGLDASVSQGIVSGVDRSLPSPTGFAIPAAIQTDAAVDPGNSGGPLVTLDGDVVGVVFAGAGRTVGFAIPAQLVSRVVPELRDEGEYAHPYLGVGTEPVGPLAAQVNDLEDARGVQVVETDPDGPAADVLETADEVALVDGRPIPIGGDVLVAIDDEAVPTQERLTTYLALETSPGDEVDLEVIRDDERETVDVTLDERPDVDVP</sequence>
<proteinExistence type="inferred from homology"/>
<name>A0A2Z2HPW5_9EURY</name>
<evidence type="ECO:0000313" key="7">
    <source>
        <dbReference type="Proteomes" id="UP000250088"/>
    </source>
</evidence>
<evidence type="ECO:0000256" key="1">
    <source>
        <dbReference type="ARBA" id="ARBA00010541"/>
    </source>
</evidence>
<dbReference type="KEGG" id="naj:B1756_04610"/>